<dbReference type="Proteomes" id="UP000626109">
    <property type="component" value="Unassembled WGS sequence"/>
</dbReference>
<dbReference type="InterPro" id="IPR027484">
    <property type="entry name" value="PInositol-4-P-5-kinase_N"/>
</dbReference>
<dbReference type="PROSITE" id="PS51455">
    <property type="entry name" value="PIPK"/>
    <property type="match status" value="1"/>
</dbReference>
<dbReference type="Gene3D" id="3.30.800.10">
    <property type="entry name" value="Phosphatidylinositol Phosphate Kinase II Beta"/>
    <property type="match status" value="1"/>
</dbReference>
<keyword evidence="1" id="KW-0067">ATP-binding</keyword>
<comment type="caution">
    <text evidence="3">The sequence shown here is derived from an EMBL/GenBank/DDBJ whole genome shotgun (WGS) entry which is preliminary data.</text>
</comment>
<reference evidence="3" key="1">
    <citation type="submission" date="2021-02" db="EMBL/GenBank/DDBJ databases">
        <authorList>
            <person name="Dougan E. K."/>
            <person name="Rhodes N."/>
            <person name="Thang M."/>
            <person name="Chan C."/>
        </authorList>
    </citation>
    <scope>NUCLEOTIDE SEQUENCE</scope>
</reference>
<organism evidence="3 4">
    <name type="scientific">Polarella glacialis</name>
    <name type="common">Dinoflagellate</name>
    <dbReference type="NCBI Taxonomy" id="89957"/>
    <lineage>
        <taxon>Eukaryota</taxon>
        <taxon>Sar</taxon>
        <taxon>Alveolata</taxon>
        <taxon>Dinophyceae</taxon>
        <taxon>Suessiales</taxon>
        <taxon>Suessiaceae</taxon>
        <taxon>Polarella</taxon>
    </lineage>
</organism>
<keyword evidence="1" id="KW-0547">Nucleotide-binding</keyword>
<dbReference type="GO" id="GO:0016308">
    <property type="term" value="F:1-phosphatidylinositol-4-phosphate 5-kinase activity"/>
    <property type="evidence" value="ECO:0007669"/>
    <property type="project" value="TreeGrafter"/>
</dbReference>
<gene>
    <name evidence="3" type="ORF">PGLA2088_LOCUS47396</name>
</gene>
<keyword evidence="1" id="KW-0808">Transferase</keyword>
<evidence type="ECO:0000313" key="3">
    <source>
        <dbReference type="EMBL" id="CAE8734622.1"/>
    </source>
</evidence>
<evidence type="ECO:0000256" key="1">
    <source>
        <dbReference type="PROSITE-ProRule" id="PRU00781"/>
    </source>
</evidence>
<feature type="non-terminal residue" evidence="3">
    <location>
        <position position="352"/>
    </location>
</feature>
<dbReference type="InterPro" id="IPR023610">
    <property type="entry name" value="PInositol-4/5-P-5/4-kinase"/>
</dbReference>
<dbReference type="Gene3D" id="3.30.810.10">
    <property type="entry name" value="2-Layer Sandwich"/>
    <property type="match status" value="1"/>
</dbReference>
<dbReference type="PANTHER" id="PTHR23086:SF8">
    <property type="entry name" value="PHOSPHATIDYLINOSITOL 5-PHOSPHATE 4-KINASE, ISOFORM A"/>
    <property type="match status" value="1"/>
</dbReference>
<dbReference type="InterPro" id="IPR027483">
    <property type="entry name" value="PInositol-4-P-4/5-kinase_C_sf"/>
</dbReference>
<dbReference type="AlphaFoldDB" id="A0A813LM14"/>
<dbReference type="PANTHER" id="PTHR23086">
    <property type="entry name" value="PHOSPHATIDYLINOSITOL-4-PHOSPHATE 5-KINASE"/>
    <property type="match status" value="1"/>
</dbReference>
<feature type="domain" description="PIPK" evidence="2">
    <location>
        <begin position="1"/>
        <end position="327"/>
    </location>
</feature>
<dbReference type="EMBL" id="CAJNNW010036465">
    <property type="protein sequence ID" value="CAE8734622.1"/>
    <property type="molecule type" value="Genomic_DNA"/>
</dbReference>
<dbReference type="GO" id="GO:0046854">
    <property type="term" value="P:phosphatidylinositol phosphate biosynthetic process"/>
    <property type="evidence" value="ECO:0007669"/>
    <property type="project" value="TreeGrafter"/>
</dbReference>
<dbReference type="GO" id="GO:0005524">
    <property type="term" value="F:ATP binding"/>
    <property type="evidence" value="ECO:0007669"/>
    <property type="project" value="UniProtKB-UniRule"/>
</dbReference>
<dbReference type="SMART" id="SM00330">
    <property type="entry name" value="PIPKc"/>
    <property type="match status" value="1"/>
</dbReference>
<name>A0A813LM14_POLGL</name>
<keyword evidence="1" id="KW-0418">Kinase</keyword>
<proteinExistence type="predicted"/>
<dbReference type="InterPro" id="IPR002498">
    <property type="entry name" value="PInositol-4-P-4/5-kinase_core"/>
</dbReference>
<evidence type="ECO:0000313" key="4">
    <source>
        <dbReference type="Proteomes" id="UP000626109"/>
    </source>
</evidence>
<dbReference type="SUPFAM" id="SSF56104">
    <property type="entry name" value="SAICAR synthase-like"/>
    <property type="match status" value="1"/>
</dbReference>
<dbReference type="GO" id="GO:0005886">
    <property type="term" value="C:plasma membrane"/>
    <property type="evidence" value="ECO:0007669"/>
    <property type="project" value="TreeGrafter"/>
</dbReference>
<accession>A0A813LM14</accession>
<dbReference type="Pfam" id="PF01504">
    <property type="entry name" value="PIP5K"/>
    <property type="match status" value="1"/>
</dbReference>
<evidence type="ECO:0000259" key="2">
    <source>
        <dbReference type="PROSITE" id="PS51455"/>
    </source>
</evidence>
<sequence length="352" mass="39016">SSAVSSSPSKSPTVRVAGQDVKVWNDDLFQKVRALHGVPDNFLDNNDPAQAAIDLHRPRPESVNGKGGGAQFSTRDGQFIVKAVSADDQKTLLQLTGELVERLLRGQTLLCPIYLHFVDPHTEQCYIAMANLTQAGNWSAKYDLKGCADDKTLEEDGKMIVPVRRRFWRADMWCRCAWTPPRWRYWQGKERARALKLRLAGPQRDEAVRLIASDAEWLSEQGIMDYSLMLGVRRLSASAAAACGVEAAAGVVHSVGSSAVAAGRRFAMVDQSTGELLLVTMGVIDFLQPWTLPKKAAQCIKGLEFNKATIPPPLYGARFARHFKERLQSEESFQAQSDDVAMKADLWCIEHC</sequence>
<protein>
    <recommendedName>
        <fullName evidence="2">PIPK domain-containing protein</fullName>
    </recommendedName>
</protein>